<dbReference type="EMBL" id="JAOQKE010000026">
    <property type="protein sequence ID" value="MCU6726465.1"/>
    <property type="molecule type" value="Genomic_DNA"/>
</dbReference>
<accession>A0ABT2SQC8</accession>
<dbReference type="InterPro" id="IPR015424">
    <property type="entry name" value="PyrdxlP-dep_Trfase"/>
</dbReference>
<dbReference type="InterPro" id="IPR052357">
    <property type="entry name" value="Orn_Lys_Arg_decarboxylase-I"/>
</dbReference>
<gene>
    <name evidence="8" type="ORF">OCV47_14230</name>
</gene>
<organism evidence="8 9">
    <name type="scientific">Muricoprocola aceti</name>
    <dbReference type="NCBI Taxonomy" id="2981772"/>
    <lineage>
        <taxon>Bacteria</taxon>
        <taxon>Bacillati</taxon>
        <taxon>Bacillota</taxon>
        <taxon>Clostridia</taxon>
        <taxon>Lachnospirales</taxon>
        <taxon>Lachnospiraceae</taxon>
        <taxon>Muricoprocola</taxon>
    </lineage>
</organism>
<dbReference type="Gene3D" id="3.40.640.10">
    <property type="entry name" value="Type I PLP-dependent aspartate aminotransferase-like (Major domain)"/>
    <property type="match status" value="1"/>
</dbReference>
<evidence type="ECO:0000256" key="3">
    <source>
        <dbReference type="ARBA" id="ARBA00022793"/>
    </source>
</evidence>
<keyword evidence="9" id="KW-1185">Reference proteome</keyword>
<feature type="domain" description="Orn/Lys/Arg decarboxylases family 1 pyridoxal-P attachment site" evidence="6">
    <location>
        <begin position="17"/>
        <end position="363"/>
    </location>
</feature>
<feature type="domain" description="Orn/Lys/Arg decarboxylase C-terminal" evidence="7">
    <location>
        <begin position="469"/>
        <end position="506"/>
    </location>
</feature>
<sequence length="538" mass="60965">MNKIEIQNPKTEQPSGLYEQLEEYCSSDAYPFHMPGHKRNATLIREMYTFGREEKDRVRRNRMPYGIDITEIDGFDNLHHAEGILLEAQQRAASLYGAYKSFYLINGSTCGILAAIFACTTQKGKLLMARNCHKAVYHAVELRELETVYLYPESDIDAEERRSGDDGNECTAKWKRKLAQINGSIRPGDVEEALTRDPQIQAVVITSPTYDGILSDVEKISEIAHAHWVPLIVDEAHGAHFGFHPNFPENALKKGADIVIHSLHKTLPSMTQTALLHIGEKSTKWTEYVKKYLDIFETSSPSYVFMAGMDQCMRLIEAKGKELFEDYSQRLHCFKKEAAKLPHIHLLTDEDVVRQQVYETDPGKLVIAADGWNGHEVAEFLRRKEHLEVEMEAAGYVIALTSIADTDEGFKRLKNALIHIEENISTNSVEDEEKQPQKKVGSYIRSLSRTSGNEEEIKVLSIAQATACEHTTMDLERSIGEISGEYIYLYPPGIPLVVPGERITEELLCQIREVRQTGLEIQGMRDYSGKKVDVCRKV</sequence>
<keyword evidence="5" id="KW-0456">Lyase</keyword>
<dbReference type="InterPro" id="IPR000310">
    <property type="entry name" value="Orn/Lys/Arg_deCO2ase_major_dom"/>
</dbReference>
<dbReference type="PANTHER" id="PTHR43277:SF4">
    <property type="entry name" value="ARGININE DECARBOXYLASE"/>
    <property type="match status" value="1"/>
</dbReference>
<dbReference type="GO" id="GO:0008483">
    <property type="term" value="F:transaminase activity"/>
    <property type="evidence" value="ECO:0007669"/>
    <property type="project" value="UniProtKB-KW"/>
</dbReference>
<keyword evidence="4" id="KW-0663">Pyridoxal phosphate</keyword>
<dbReference type="Proteomes" id="UP001652338">
    <property type="component" value="Unassembled WGS sequence"/>
</dbReference>
<evidence type="ECO:0000313" key="8">
    <source>
        <dbReference type="EMBL" id="MCU6726465.1"/>
    </source>
</evidence>
<comment type="similarity">
    <text evidence="2">Belongs to the Orn/Lys/Arg decarboxylase class-I family.</text>
</comment>
<evidence type="ECO:0000256" key="1">
    <source>
        <dbReference type="ARBA" id="ARBA00001933"/>
    </source>
</evidence>
<reference evidence="8 9" key="1">
    <citation type="journal article" date="2021" name="ISME Commun">
        <title>Automated analysis of genomic sequences facilitates high-throughput and comprehensive description of bacteria.</title>
        <authorList>
            <person name="Hitch T.C.A."/>
        </authorList>
    </citation>
    <scope>NUCLEOTIDE SEQUENCE [LARGE SCALE GENOMIC DNA]</scope>
    <source>
        <strain evidence="8 9">Sanger_29</strain>
    </source>
</reference>
<dbReference type="SUPFAM" id="SSF53383">
    <property type="entry name" value="PLP-dependent transferases"/>
    <property type="match status" value="1"/>
</dbReference>
<name>A0ABT2SQC8_9FIRM</name>
<dbReference type="InterPro" id="IPR015421">
    <property type="entry name" value="PyrdxlP-dep_Trfase_major"/>
</dbReference>
<keyword evidence="3" id="KW-0210">Decarboxylase</keyword>
<comment type="cofactor">
    <cofactor evidence="1">
        <name>pyridoxal 5'-phosphate</name>
        <dbReference type="ChEBI" id="CHEBI:597326"/>
    </cofactor>
</comment>
<keyword evidence="8" id="KW-0032">Aminotransferase</keyword>
<evidence type="ECO:0000256" key="5">
    <source>
        <dbReference type="ARBA" id="ARBA00023239"/>
    </source>
</evidence>
<comment type="caution">
    <text evidence="8">The sequence shown here is derived from an EMBL/GenBank/DDBJ whole genome shotgun (WGS) entry which is preliminary data.</text>
</comment>
<dbReference type="Pfam" id="PF03711">
    <property type="entry name" value="OKR_DC_1_C"/>
    <property type="match status" value="1"/>
</dbReference>
<dbReference type="Pfam" id="PF01276">
    <property type="entry name" value="OKR_DC_1"/>
    <property type="match status" value="1"/>
</dbReference>
<evidence type="ECO:0000256" key="4">
    <source>
        <dbReference type="ARBA" id="ARBA00022898"/>
    </source>
</evidence>
<protein>
    <submittedName>
        <fullName evidence="8">Aminotransferase class I/II-fold pyridoxal phosphate-dependent enzyme</fullName>
    </submittedName>
</protein>
<evidence type="ECO:0000313" key="9">
    <source>
        <dbReference type="Proteomes" id="UP001652338"/>
    </source>
</evidence>
<dbReference type="RefSeq" id="WP_262655713.1">
    <property type="nucleotide sequence ID" value="NZ_JAOQKE010000026.1"/>
</dbReference>
<dbReference type="InterPro" id="IPR008286">
    <property type="entry name" value="Prn/Lys/Arg_de-COase_C"/>
</dbReference>
<evidence type="ECO:0000259" key="6">
    <source>
        <dbReference type="Pfam" id="PF01276"/>
    </source>
</evidence>
<proteinExistence type="inferred from homology"/>
<evidence type="ECO:0000256" key="2">
    <source>
        <dbReference type="ARBA" id="ARBA00010671"/>
    </source>
</evidence>
<dbReference type="PANTHER" id="PTHR43277">
    <property type="entry name" value="ARGININE DECARBOXYLASE"/>
    <property type="match status" value="1"/>
</dbReference>
<evidence type="ECO:0000259" key="7">
    <source>
        <dbReference type="Pfam" id="PF03711"/>
    </source>
</evidence>
<dbReference type="Gene3D" id="3.90.105.10">
    <property type="entry name" value="Molybdopterin biosynthesis moea protein, domain 2"/>
    <property type="match status" value="1"/>
</dbReference>
<keyword evidence="8" id="KW-0808">Transferase</keyword>